<dbReference type="SUPFAM" id="SSF46785">
    <property type="entry name" value="Winged helix' DNA-binding domain"/>
    <property type="match status" value="1"/>
</dbReference>
<dbReference type="CDD" id="cd05466">
    <property type="entry name" value="PBP2_LTTR_substrate"/>
    <property type="match status" value="1"/>
</dbReference>
<organism evidence="6 7">
    <name type="scientific">Moritella marina ATCC 15381</name>
    <dbReference type="NCBI Taxonomy" id="1202962"/>
    <lineage>
        <taxon>Bacteria</taxon>
        <taxon>Pseudomonadati</taxon>
        <taxon>Pseudomonadota</taxon>
        <taxon>Gammaproteobacteria</taxon>
        <taxon>Alteromonadales</taxon>
        <taxon>Moritellaceae</taxon>
        <taxon>Moritella</taxon>
    </lineage>
</organism>
<keyword evidence="4" id="KW-0804">Transcription</keyword>
<evidence type="ECO:0000256" key="2">
    <source>
        <dbReference type="ARBA" id="ARBA00023015"/>
    </source>
</evidence>
<dbReference type="SUPFAM" id="SSF53850">
    <property type="entry name" value="Periplasmic binding protein-like II"/>
    <property type="match status" value="1"/>
</dbReference>
<dbReference type="EMBL" id="CP044399">
    <property type="protein sequence ID" value="QFI39583.1"/>
    <property type="molecule type" value="Genomic_DNA"/>
</dbReference>
<gene>
    <name evidence="6" type="ORF">FR932_18060</name>
</gene>
<dbReference type="PANTHER" id="PTHR30126">
    <property type="entry name" value="HTH-TYPE TRANSCRIPTIONAL REGULATOR"/>
    <property type="match status" value="1"/>
</dbReference>
<protein>
    <submittedName>
        <fullName evidence="6">LysR family transcriptional regulator</fullName>
    </submittedName>
</protein>
<dbReference type="PANTHER" id="PTHR30126:SF22">
    <property type="entry name" value="HTH-TYPE TRANSCRIPTIONAL REGULATOR YHAJ-RELATED"/>
    <property type="match status" value="1"/>
</dbReference>
<reference evidence="6 7" key="1">
    <citation type="submission" date="2019-09" db="EMBL/GenBank/DDBJ databases">
        <title>Hybrid Assembly of the complete Genome of the Deep-Sea Bacterium Moritella marina from long Nanopore and Illumina reads.</title>
        <authorList>
            <person name="Magin S."/>
            <person name="Georgoulis A."/>
            <person name="Papadimitriou K."/>
            <person name="Iliakis G."/>
            <person name="Vorgias C.E."/>
        </authorList>
    </citation>
    <scope>NUCLEOTIDE SEQUENCE [LARGE SCALE GENOMIC DNA]</scope>
    <source>
        <strain evidence="6 7">MP-1</strain>
    </source>
</reference>
<dbReference type="InterPro" id="IPR005119">
    <property type="entry name" value="LysR_subst-bd"/>
</dbReference>
<evidence type="ECO:0000256" key="3">
    <source>
        <dbReference type="ARBA" id="ARBA00023125"/>
    </source>
</evidence>
<name>A0A5J6WN69_MORMI</name>
<keyword evidence="2" id="KW-0805">Transcription regulation</keyword>
<dbReference type="Proteomes" id="UP000327424">
    <property type="component" value="Chromosome"/>
</dbReference>
<dbReference type="Gene3D" id="1.10.10.10">
    <property type="entry name" value="Winged helix-like DNA-binding domain superfamily/Winged helix DNA-binding domain"/>
    <property type="match status" value="1"/>
</dbReference>
<dbReference type="PROSITE" id="PS50931">
    <property type="entry name" value="HTH_LYSR"/>
    <property type="match status" value="1"/>
</dbReference>
<evidence type="ECO:0000313" key="7">
    <source>
        <dbReference type="Proteomes" id="UP000327424"/>
    </source>
</evidence>
<dbReference type="KEGG" id="mmaa:FR932_18060"/>
<comment type="similarity">
    <text evidence="1">Belongs to the LysR transcriptional regulatory family.</text>
</comment>
<dbReference type="Pfam" id="PF03466">
    <property type="entry name" value="LysR_substrate"/>
    <property type="match status" value="1"/>
</dbReference>
<evidence type="ECO:0000256" key="4">
    <source>
        <dbReference type="ARBA" id="ARBA00023163"/>
    </source>
</evidence>
<keyword evidence="3" id="KW-0238">DNA-binding</keyword>
<dbReference type="InterPro" id="IPR000847">
    <property type="entry name" value="LysR_HTH_N"/>
</dbReference>
<dbReference type="InterPro" id="IPR036388">
    <property type="entry name" value="WH-like_DNA-bd_sf"/>
</dbReference>
<accession>A0A5J6WN69</accession>
<dbReference type="InterPro" id="IPR036390">
    <property type="entry name" value="WH_DNA-bd_sf"/>
</dbReference>
<evidence type="ECO:0000259" key="5">
    <source>
        <dbReference type="PROSITE" id="PS50931"/>
    </source>
</evidence>
<feature type="domain" description="HTH lysR-type" evidence="5">
    <location>
        <begin position="1"/>
        <end position="58"/>
    </location>
</feature>
<sequence length="294" mass="32955">MRLIQIEMFLLAVKTGSISEAAIQLGKSRSTVSAALLALEDELGVNLLLRSGNKIELSHIGENIVADCQRIYHLSQGVHAKCAHHLAGAESALRIARDDALPEKFWNQLISQLEKKFPQTSLSMYAAPTPELIAYVENNKVDIAYGMISDTHDYQRHVRNELGQLRMMAVAAADHPLHTIGNRLTSNDLALYTEVVLAYMDDLLTVEASISHRYIGLTFYEYLRDAVCNGVGWAKVPAPLITDQLRNETLKVLRYKKSMSWEIYGEITGVDFCRGAVTDWIAEQIEHYLITESH</sequence>
<dbReference type="Gene3D" id="3.40.190.290">
    <property type="match status" value="1"/>
</dbReference>
<dbReference type="Pfam" id="PF00126">
    <property type="entry name" value="HTH_1"/>
    <property type="match status" value="1"/>
</dbReference>
<dbReference type="RefSeq" id="WP_019628985.1">
    <property type="nucleotide sequence ID" value="NZ_ALOE01000030.1"/>
</dbReference>
<dbReference type="GO" id="GO:0000976">
    <property type="term" value="F:transcription cis-regulatory region binding"/>
    <property type="evidence" value="ECO:0007669"/>
    <property type="project" value="TreeGrafter"/>
</dbReference>
<dbReference type="AlphaFoldDB" id="A0A5J6WN69"/>
<dbReference type="OrthoDB" id="9786526at2"/>
<evidence type="ECO:0000256" key="1">
    <source>
        <dbReference type="ARBA" id="ARBA00009437"/>
    </source>
</evidence>
<keyword evidence="7" id="KW-1185">Reference proteome</keyword>
<proteinExistence type="inferred from homology"/>
<evidence type="ECO:0000313" key="6">
    <source>
        <dbReference type="EMBL" id="QFI39583.1"/>
    </source>
</evidence>
<dbReference type="GO" id="GO:0003700">
    <property type="term" value="F:DNA-binding transcription factor activity"/>
    <property type="evidence" value="ECO:0007669"/>
    <property type="project" value="InterPro"/>
</dbReference>